<evidence type="ECO:0000313" key="2">
    <source>
        <dbReference type="Proteomes" id="UP001164693"/>
    </source>
</evidence>
<dbReference type="EMBL" id="CP097463">
    <property type="protein sequence ID" value="WAX58615.1"/>
    <property type="molecule type" value="Genomic_DNA"/>
</dbReference>
<keyword evidence="1" id="KW-0808">Transferase</keyword>
<dbReference type="Pfam" id="PF13641">
    <property type="entry name" value="Glyco_tranf_2_3"/>
    <property type="match status" value="1"/>
</dbReference>
<dbReference type="RefSeq" id="WP_269445154.1">
    <property type="nucleotide sequence ID" value="NZ_CP097463.1"/>
</dbReference>
<dbReference type="InterPro" id="IPR029044">
    <property type="entry name" value="Nucleotide-diphossugar_trans"/>
</dbReference>
<accession>A0ABY7K195</accession>
<evidence type="ECO:0000313" key="1">
    <source>
        <dbReference type="EMBL" id="WAX58615.1"/>
    </source>
</evidence>
<dbReference type="EC" id="2.4.-.-" evidence="1"/>
<keyword evidence="2" id="KW-1185">Reference proteome</keyword>
<dbReference type="GO" id="GO:0016757">
    <property type="term" value="F:glycosyltransferase activity"/>
    <property type="evidence" value="ECO:0007669"/>
    <property type="project" value="UniProtKB-KW"/>
</dbReference>
<reference evidence="1" key="1">
    <citation type="submission" date="2022-05" db="EMBL/GenBank/DDBJ databases">
        <title>Jatrophihabitans sp. SB3-54 whole genome sequence.</title>
        <authorList>
            <person name="Suh M.K."/>
            <person name="Eom M.K."/>
            <person name="Kim J.S."/>
            <person name="Kim H.S."/>
            <person name="Do H.E."/>
            <person name="Shin Y.K."/>
            <person name="Lee J.-S."/>
        </authorList>
    </citation>
    <scope>NUCLEOTIDE SEQUENCE</scope>
    <source>
        <strain evidence="1">SB3-54</strain>
    </source>
</reference>
<proteinExistence type="predicted"/>
<dbReference type="PANTHER" id="PTHR43179">
    <property type="entry name" value="RHAMNOSYLTRANSFERASE WBBL"/>
    <property type="match status" value="1"/>
</dbReference>
<name>A0ABY7K195_9ACTN</name>
<dbReference type="SUPFAM" id="SSF53448">
    <property type="entry name" value="Nucleotide-diphospho-sugar transferases"/>
    <property type="match status" value="1"/>
</dbReference>
<dbReference type="PANTHER" id="PTHR43179:SF7">
    <property type="entry name" value="RHAMNOSYLTRANSFERASE WBBL"/>
    <property type="match status" value="1"/>
</dbReference>
<dbReference type="Gene3D" id="3.90.550.10">
    <property type="entry name" value="Spore Coat Polysaccharide Biosynthesis Protein SpsA, Chain A"/>
    <property type="match status" value="1"/>
</dbReference>
<gene>
    <name evidence="1" type="ORF">M6B22_07570</name>
</gene>
<keyword evidence="1" id="KW-0328">Glycosyltransferase</keyword>
<organism evidence="1 2">
    <name type="scientific">Jatrophihabitans cynanchi</name>
    <dbReference type="NCBI Taxonomy" id="2944128"/>
    <lineage>
        <taxon>Bacteria</taxon>
        <taxon>Bacillati</taxon>
        <taxon>Actinomycetota</taxon>
        <taxon>Actinomycetes</taxon>
        <taxon>Jatrophihabitantales</taxon>
        <taxon>Jatrophihabitantaceae</taxon>
        <taxon>Jatrophihabitans</taxon>
    </lineage>
</organism>
<sequence>MSHGEPVAVVAVIHDCAPGLPAFLESVRIATAAPLEIVLAHHGAQPVELADAIDASALRVVETGEVSYGRAANLGVRDTTAEFVALADPAVIWTPGSLDALLAATRRWPRGAAFGPLIQNAQGTVYPSARSVPSLSSGIGHALFGRWLPNNRWTGAYRRAREAPAERTTGWLVDTCVLLRRDAFDAIGGFEADQLVYLEDLELGERFAKAGWHNVYVPSAVVIGGSRQQDAIDRAQLAADRHRSVWAYLSRRYAGWRWWPVRVVLRAGLGARAVVARWLGRGR</sequence>
<protein>
    <submittedName>
        <fullName evidence="1">Glycosyltransferase</fullName>
        <ecNumber evidence="1">2.4.-.-</ecNumber>
    </submittedName>
</protein>
<dbReference type="Proteomes" id="UP001164693">
    <property type="component" value="Chromosome"/>
</dbReference>